<dbReference type="EMBL" id="DF839287">
    <property type="protein sequence ID" value="GAT43784.1"/>
    <property type="molecule type" value="Genomic_DNA"/>
</dbReference>
<reference evidence="2" key="1">
    <citation type="submission" date="2014-09" db="EMBL/GenBank/DDBJ databases">
        <title>Genome sequence of the luminous mushroom Mycena chlorophos for searching fungal bioluminescence genes.</title>
        <authorList>
            <person name="Tanaka Y."/>
            <person name="Kasuga D."/>
            <person name="Oba Y."/>
            <person name="Hase S."/>
            <person name="Sato K."/>
            <person name="Oba Y."/>
            <person name="Sakakibara Y."/>
        </authorList>
    </citation>
    <scope>NUCLEOTIDE SEQUENCE</scope>
</reference>
<keyword evidence="3" id="KW-1185">Reference proteome</keyword>
<name>A0ABQ0KXX9_MYCCL</name>
<feature type="region of interest" description="Disordered" evidence="1">
    <location>
        <begin position="187"/>
        <end position="224"/>
    </location>
</feature>
<gene>
    <name evidence="2" type="ORF">MCHLO_01452</name>
</gene>
<feature type="region of interest" description="Disordered" evidence="1">
    <location>
        <begin position="1"/>
        <end position="40"/>
    </location>
</feature>
<accession>A0ABQ0KXX9</accession>
<feature type="compositionally biased region" description="Basic and acidic residues" evidence="1">
    <location>
        <begin position="1"/>
        <end position="26"/>
    </location>
</feature>
<evidence type="ECO:0000313" key="3">
    <source>
        <dbReference type="Proteomes" id="UP000815677"/>
    </source>
</evidence>
<feature type="region of interest" description="Disordered" evidence="1">
    <location>
        <begin position="327"/>
        <end position="348"/>
    </location>
</feature>
<dbReference type="Proteomes" id="UP000815677">
    <property type="component" value="Unassembled WGS sequence"/>
</dbReference>
<evidence type="ECO:0000256" key="1">
    <source>
        <dbReference type="SAM" id="MobiDB-lite"/>
    </source>
</evidence>
<sequence length="483" mass="53449">GRPGQEDEHDAGLDAGLDKHDGRPGPDNESEQSEELEPTPTQLAAFQKAETFISWTLSRFKAAPFKFKGVQLVFSRDRNSEDLHIAIPPKHQRSQLRGEVLPQQDKDFCLPACDLNRDLLRRQEELAVLIEELDNMNLSPLFAAHQPIVRQQQKSAIQEIQGEEQEINDMCATTWAAYCAGQASSVEASSKSASNKTPDDASSTDSEDGPRSDPEKKPRKPRYAKQRIHVGGLSYLEDTYGFQSKAGGVFSAYTHKPIGSELQRLHGEAARIRAIEAQGLSANPAPLTQSAIQVAFASPQTGNTMTIQWKARTEEELSRMEAALADLATSPEESDSETGSDTDSESELPKPLHLLAVSHDLNFDANSRLQSEFLVLSYEEFMSQMGKDPRFFGQQFAHRSFAIHICPGDLTPMTFEAALKRMRSLHAYVEIQDGHLPQEADHGIVVDKLQRLVPTPSFRGGEPRANALQNLMPSHPEVAVPHL</sequence>
<protein>
    <submittedName>
        <fullName evidence="2">Uncharacterized protein</fullName>
    </submittedName>
</protein>
<feature type="compositionally biased region" description="Acidic residues" evidence="1">
    <location>
        <begin position="332"/>
        <end position="346"/>
    </location>
</feature>
<feature type="compositionally biased region" description="Acidic residues" evidence="1">
    <location>
        <begin position="28"/>
        <end position="37"/>
    </location>
</feature>
<organism evidence="2 3">
    <name type="scientific">Mycena chlorophos</name>
    <name type="common">Agaric fungus</name>
    <name type="synonym">Agaricus chlorophos</name>
    <dbReference type="NCBI Taxonomy" id="658473"/>
    <lineage>
        <taxon>Eukaryota</taxon>
        <taxon>Fungi</taxon>
        <taxon>Dikarya</taxon>
        <taxon>Basidiomycota</taxon>
        <taxon>Agaricomycotina</taxon>
        <taxon>Agaricomycetes</taxon>
        <taxon>Agaricomycetidae</taxon>
        <taxon>Agaricales</taxon>
        <taxon>Marasmiineae</taxon>
        <taxon>Mycenaceae</taxon>
        <taxon>Mycena</taxon>
    </lineage>
</organism>
<feature type="non-terminal residue" evidence="2">
    <location>
        <position position="1"/>
    </location>
</feature>
<evidence type="ECO:0000313" key="2">
    <source>
        <dbReference type="EMBL" id="GAT43784.1"/>
    </source>
</evidence>
<proteinExistence type="predicted"/>